<evidence type="ECO:0000313" key="2">
    <source>
        <dbReference type="EMBL" id="KAG2381305.1"/>
    </source>
</evidence>
<accession>A0AA88KJ94</accession>
<proteinExistence type="predicted"/>
<dbReference type="RefSeq" id="XP_044546985.1">
    <property type="nucleotide sequence ID" value="XM_044696138.1"/>
</dbReference>
<organism evidence="2 3">
    <name type="scientific">Naegleria lovaniensis</name>
    <name type="common">Amoeba</name>
    <dbReference type="NCBI Taxonomy" id="51637"/>
    <lineage>
        <taxon>Eukaryota</taxon>
        <taxon>Discoba</taxon>
        <taxon>Heterolobosea</taxon>
        <taxon>Tetramitia</taxon>
        <taxon>Eutetramitia</taxon>
        <taxon>Vahlkampfiidae</taxon>
        <taxon>Naegleria</taxon>
    </lineage>
</organism>
<evidence type="ECO:0000256" key="1">
    <source>
        <dbReference type="SAM" id="MobiDB-lite"/>
    </source>
</evidence>
<reference evidence="2 3" key="1">
    <citation type="journal article" date="2018" name="BMC Genomics">
        <title>The genome of Naegleria lovaniensis, the basis for a comparative approach to unravel pathogenicity factors of the human pathogenic amoeba N. fowleri.</title>
        <authorList>
            <person name="Liechti N."/>
            <person name="Schurch N."/>
            <person name="Bruggmann R."/>
            <person name="Wittwer M."/>
        </authorList>
    </citation>
    <scope>NUCLEOTIDE SEQUENCE [LARGE SCALE GENOMIC DNA]</scope>
    <source>
        <strain evidence="2 3">ATCC 30569</strain>
    </source>
</reference>
<comment type="caution">
    <text evidence="2">The sequence shown here is derived from an EMBL/GenBank/DDBJ whole genome shotgun (WGS) entry which is preliminary data.</text>
</comment>
<gene>
    <name evidence="2" type="ORF">C9374_006294</name>
</gene>
<dbReference type="SUPFAM" id="SSF48452">
    <property type="entry name" value="TPR-like"/>
    <property type="match status" value="1"/>
</dbReference>
<feature type="compositionally biased region" description="Low complexity" evidence="1">
    <location>
        <begin position="44"/>
        <end position="55"/>
    </location>
</feature>
<dbReference type="EMBL" id="PYSW02000027">
    <property type="protein sequence ID" value="KAG2381305.1"/>
    <property type="molecule type" value="Genomic_DNA"/>
</dbReference>
<keyword evidence="3" id="KW-1185">Reference proteome</keyword>
<dbReference type="InterPro" id="IPR011990">
    <property type="entry name" value="TPR-like_helical_dom_sf"/>
</dbReference>
<feature type="region of interest" description="Disordered" evidence="1">
    <location>
        <begin position="39"/>
        <end position="58"/>
    </location>
</feature>
<dbReference type="GeneID" id="68098748"/>
<evidence type="ECO:0000313" key="3">
    <source>
        <dbReference type="Proteomes" id="UP000816034"/>
    </source>
</evidence>
<dbReference type="Proteomes" id="UP000816034">
    <property type="component" value="Unassembled WGS sequence"/>
</dbReference>
<dbReference type="Gene3D" id="1.25.40.10">
    <property type="entry name" value="Tetratricopeptide repeat domain"/>
    <property type="match status" value="1"/>
</dbReference>
<protein>
    <submittedName>
        <fullName evidence="2">Uncharacterized protein</fullName>
    </submittedName>
</protein>
<name>A0AA88KJ94_NAELO</name>
<dbReference type="AlphaFoldDB" id="A0AA88KJ94"/>
<sequence length="157" mass="17854">MSLHDTKPFVDLLTKIQEDAASQRYGQIEAHTQAIMELEKNEESQSSSSSSNPTEDSFDSIKEIAKLWLALGELQFGSETMDEQALSSFEKSISNDATRGRSHFFKGLVLSVLGRLEDALAAFEQATVWNLKRLPFGMRKEDVSLQWHQLVHRLYYL</sequence>